<evidence type="ECO:0000313" key="2">
    <source>
        <dbReference type="EMBL" id="QII82764.1"/>
    </source>
</evidence>
<dbReference type="Proteomes" id="UP000501451">
    <property type="component" value="Chromosome"/>
</dbReference>
<proteinExistence type="predicted"/>
<dbReference type="AlphaFoldDB" id="A0A6G7KBW0"/>
<keyword evidence="3" id="KW-1185">Reference proteome</keyword>
<gene>
    <name evidence="2" type="ORF">G7057_10170</name>
</gene>
<accession>A0A6G7KBW0</accession>
<evidence type="ECO:0000313" key="3">
    <source>
        <dbReference type="Proteomes" id="UP000501451"/>
    </source>
</evidence>
<dbReference type="RefSeq" id="WP_166163466.1">
    <property type="nucleotide sequence ID" value="NZ_CP049740.1"/>
</dbReference>
<dbReference type="KEGG" id="jar:G7057_10170"/>
<name>A0A6G7KBW0_9LACT</name>
<protein>
    <submittedName>
        <fullName evidence="2">Endolytic transglycosylase MltG</fullName>
    </submittedName>
</protein>
<organism evidence="2 3">
    <name type="scientific">Jeotgalibaca arthritidis</name>
    <dbReference type="NCBI Taxonomy" id="1868794"/>
    <lineage>
        <taxon>Bacteria</taxon>
        <taxon>Bacillati</taxon>
        <taxon>Bacillota</taxon>
        <taxon>Bacilli</taxon>
        <taxon>Lactobacillales</taxon>
        <taxon>Carnobacteriaceae</taxon>
        <taxon>Jeotgalibaca</taxon>
    </lineage>
</organism>
<dbReference type="EMBL" id="CP049740">
    <property type="protein sequence ID" value="QII82764.1"/>
    <property type="molecule type" value="Genomic_DNA"/>
</dbReference>
<sequence>MIKDRLRFLALGFFISALFLSAYEVLMPSSKAEVNNGQHAESANDDINYKEQYESLLSEYEKLQATHVDEETNHSSETSDEAESDQATDSTTIEDSSNSDNVEEEQTVNNDVVIFTIDEGQPSSVVLQNLLNAGLIDDIESAQNYLEENNLTSKLQYGNYELSQDMGYYIILDAITME</sequence>
<reference evidence="2 3" key="1">
    <citation type="journal article" date="2017" name="Int. J. Syst. Evol. Microbiol.">
        <title>Jeotgalibaca porci sp. nov. and Jeotgalibaca arthritidis sp. nov., isolated from pigs, and emended description of the genus Jeotgalibaca.</title>
        <authorList>
            <person name="Zamora L."/>
            <person name="Perez-Sancho M."/>
            <person name="Dominguez L."/>
            <person name="Fernandez-Garayzabal J.F."/>
            <person name="Vela A.I."/>
        </authorList>
    </citation>
    <scope>NUCLEOTIDE SEQUENCE [LARGE SCALE GENOMIC DNA]</scope>
    <source>
        <strain evidence="2 3">CECT 9157</strain>
    </source>
</reference>
<feature type="region of interest" description="Disordered" evidence="1">
    <location>
        <begin position="67"/>
        <end position="107"/>
    </location>
</feature>
<evidence type="ECO:0000256" key="1">
    <source>
        <dbReference type="SAM" id="MobiDB-lite"/>
    </source>
</evidence>
<dbReference type="Gene3D" id="3.30.1490.480">
    <property type="entry name" value="Endolytic murein transglycosylase"/>
    <property type="match status" value="1"/>
</dbReference>